<evidence type="ECO:0000256" key="1">
    <source>
        <dbReference type="RuleBase" id="RU003682"/>
    </source>
</evidence>
<name>A0AAV5QNV7_9ASCO</name>
<dbReference type="EMBL" id="BTFZ01000011">
    <property type="protein sequence ID" value="GMM36401.1"/>
    <property type="molecule type" value="Genomic_DNA"/>
</dbReference>
<comment type="similarity">
    <text evidence="1">Belongs to the iron/ascorbate-dependent oxidoreductase family.</text>
</comment>
<gene>
    <name evidence="3" type="ORF">DASC09_037260</name>
</gene>
<dbReference type="Pfam" id="PF03171">
    <property type="entry name" value="2OG-FeII_Oxy"/>
    <property type="match status" value="1"/>
</dbReference>
<organism evidence="3 4">
    <name type="scientific">Saccharomycopsis crataegensis</name>
    <dbReference type="NCBI Taxonomy" id="43959"/>
    <lineage>
        <taxon>Eukaryota</taxon>
        <taxon>Fungi</taxon>
        <taxon>Dikarya</taxon>
        <taxon>Ascomycota</taxon>
        <taxon>Saccharomycotina</taxon>
        <taxon>Saccharomycetes</taxon>
        <taxon>Saccharomycopsidaceae</taxon>
        <taxon>Saccharomycopsis</taxon>
    </lineage>
</organism>
<evidence type="ECO:0000313" key="3">
    <source>
        <dbReference type="EMBL" id="GMM36401.1"/>
    </source>
</evidence>
<dbReference type="RefSeq" id="XP_064853397.1">
    <property type="nucleotide sequence ID" value="XM_064997325.1"/>
</dbReference>
<dbReference type="GO" id="GO:0046872">
    <property type="term" value="F:metal ion binding"/>
    <property type="evidence" value="ECO:0007669"/>
    <property type="project" value="UniProtKB-KW"/>
</dbReference>
<accession>A0AAV5QNV7</accession>
<dbReference type="InterPro" id="IPR005123">
    <property type="entry name" value="Oxoglu/Fe-dep_dioxygenase_dom"/>
</dbReference>
<reference evidence="3 4" key="1">
    <citation type="journal article" date="2023" name="Elife">
        <title>Identification of key yeast species and microbe-microbe interactions impacting larval growth of Drosophila in the wild.</title>
        <authorList>
            <person name="Mure A."/>
            <person name="Sugiura Y."/>
            <person name="Maeda R."/>
            <person name="Honda K."/>
            <person name="Sakurai N."/>
            <person name="Takahashi Y."/>
            <person name="Watada M."/>
            <person name="Katoh T."/>
            <person name="Gotoh A."/>
            <person name="Gotoh Y."/>
            <person name="Taniguchi I."/>
            <person name="Nakamura K."/>
            <person name="Hayashi T."/>
            <person name="Katayama T."/>
            <person name="Uemura T."/>
            <person name="Hattori Y."/>
        </authorList>
    </citation>
    <scope>NUCLEOTIDE SEQUENCE [LARGE SCALE GENOMIC DNA]</scope>
    <source>
        <strain evidence="3 4">SC-9</strain>
    </source>
</reference>
<dbReference type="InterPro" id="IPR027443">
    <property type="entry name" value="IPNS-like_sf"/>
</dbReference>
<comment type="caution">
    <text evidence="3">The sequence shown here is derived from an EMBL/GenBank/DDBJ whole genome shotgun (WGS) entry which is preliminary data.</text>
</comment>
<protein>
    <recommendedName>
        <fullName evidence="2">Fe2OG dioxygenase domain-containing protein</fullName>
    </recommendedName>
</protein>
<keyword evidence="1" id="KW-0560">Oxidoreductase</keyword>
<dbReference type="GeneID" id="90074376"/>
<keyword evidence="1" id="KW-0479">Metal-binding</keyword>
<dbReference type="Proteomes" id="UP001360560">
    <property type="component" value="Unassembled WGS sequence"/>
</dbReference>
<dbReference type="PROSITE" id="PS51471">
    <property type="entry name" value="FE2OG_OXY"/>
    <property type="match status" value="1"/>
</dbReference>
<dbReference type="SUPFAM" id="SSF51197">
    <property type="entry name" value="Clavaminate synthase-like"/>
    <property type="match status" value="1"/>
</dbReference>
<dbReference type="InterPro" id="IPR050231">
    <property type="entry name" value="Iron_ascorbate_oxido_reductase"/>
</dbReference>
<dbReference type="Pfam" id="PF14226">
    <property type="entry name" value="DIOX_N"/>
    <property type="match status" value="1"/>
</dbReference>
<evidence type="ECO:0000259" key="2">
    <source>
        <dbReference type="PROSITE" id="PS51471"/>
    </source>
</evidence>
<evidence type="ECO:0000313" key="4">
    <source>
        <dbReference type="Proteomes" id="UP001360560"/>
    </source>
</evidence>
<dbReference type="InterPro" id="IPR044861">
    <property type="entry name" value="IPNS-like_FE2OG_OXY"/>
</dbReference>
<keyword evidence="1" id="KW-0408">Iron</keyword>
<proteinExistence type="inferred from homology"/>
<dbReference type="GO" id="GO:0044283">
    <property type="term" value="P:small molecule biosynthetic process"/>
    <property type="evidence" value="ECO:0007669"/>
    <property type="project" value="UniProtKB-ARBA"/>
</dbReference>
<keyword evidence="4" id="KW-1185">Reference proteome</keyword>
<dbReference type="AlphaFoldDB" id="A0AAV5QNV7"/>
<dbReference type="InterPro" id="IPR026992">
    <property type="entry name" value="DIOX_N"/>
</dbReference>
<dbReference type="Gene3D" id="2.60.120.330">
    <property type="entry name" value="B-lactam Antibiotic, Isopenicillin N Synthase, Chain"/>
    <property type="match status" value="1"/>
</dbReference>
<feature type="domain" description="Fe2OG dioxygenase" evidence="2">
    <location>
        <begin position="172"/>
        <end position="286"/>
    </location>
</feature>
<dbReference type="GO" id="GO:0016491">
    <property type="term" value="F:oxidoreductase activity"/>
    <property type="evidence" value="ECO:0007669"/>
    <property type="project" value="UniProtKB-KW"/>
</dbReference>
<sequence length="334" mass="37824">MPEENPLKVIDLKNPDKQQIVDDLLEAAQTQGFLFIDGHDFSQKEIDELLGLSKKFFQLPTLEKAKYPIDETNKGYSCLRSEKLDLSEEAKTSGDPKEAWNFGDITFEDGKPHQDMPLLFKDPVNEKLVETVNKKLYHVILESLRYLSIGLKIEKAAGGEHWFANKNRPNEPNGSILRFLKYPSQDSFDSSTLIRAGAHTDYGTVTALFQFEGQEGLEIYANGWKKVPYISSKYPGSAPPLIVNFGDQLSYWTAGILKSTIHRVQFPESSIRDKKDRYSIVFFSHPEHDTLLEPIPSDIIRAAKGRGANNTADGDLLTARQHLDNKLNATYFRK</sequence>
<dbReference type="PANTHER" id="PTHR47990">
    <property type="entry name" value="2-OXOGLUTARATE (2OG) AND FE(II)-DEPENDENT OXYGENASE SUPERFAMILY PROTEIN-RELATED"/>
    <property type="match status" value="1"/>
</dbReference>